<feature type="region of interest" description="Disordered" evidence="1">
    <location>
        <begin position="40"/>
        <end position="61"/>
    </location>
</feature>
<evidence type="ECO:0000313" key="3">
    <source>
        <dbReference type="EMBL" id="KAK1384292.1"/>
    </source>
</evidence>
<dbReference type="SMART" id="SM00767">
    <property type="entry name" value="DCD"/>
    <property type="match status" value="1"/>
</dbReference>
<protein>
    <submittedName>
        <fullName evidence="3">DCD domain-containing protein</fullName>
    </submittedName>
</protein>
<organism evidence="3 4">
    <name type="scientific">Heracleum sosnowskyi</name>
    <dbReference type="NCBI Taxonomy" id="360622"/>
    <lineage>
        <taxon>Eukaryota</taxon>
        <taxon>Viridiplantae</taxon>
        <taxon>Streptophyta</taxon>
        <taxon>Embryophyta</taxon>
        <taxon>Tracheophyta</taxon>
        <taxon>Spermatophyta</taxon>
        <taxon>Magnoliopsida</taxon>
        <taxon>eudicotyledons</taxon>
        <taxon>Gunneridae</taxon>
        <taxon>Pentapetalae</taxon>
        <taxon>asterids</taxon>
        <taxon>campanulids</taxon>
        <taxon>Apiales</taxon>
        <taxon>Apiaceae</taxon>
        <taxon>Apioideae</taxon>
        <taxon>apioid superclade</taxon>
        <taxon>Tordylieae</taxon>
        <taxon>Tordyliinae</taxon>
        <taxon>Heracleum</taxon>
    </lineage>
</organism>
<feature type="domain" description="DCD" evidence="2">
    <location>
        <begin position="68"/>
        <end position="194"/>
    </location>
</feature>
<dbReference type="Pfam" id="PF10539">
    <property type="entry name" value="Dev_Cell_Death"/>
    <property type="match status" value="1"/>
</dbReference>
<feature type="compositionally biased region" description="Low complexity" evidence="1">
    <location>
        <begin position="43"/>
        <end position="54"/>
    </location>
</feature>
<proteinExistence type="predicted"/>
<keyword evidence="4" id="KW-1185">Reference proteome</keyword>
<dbReference type="PANTHER" id="PTHR46444:SF19">
    <property type="entry name" value="OS02G0745600 PROTEIN"/>
    <property type="match status" value="1"/>
</dbReference>
<gene>
    <name evidence="3" type="ORF">POM88_022027</name>
</gene>
<evidence type="ECO:0000259" key="2">
    <source>
        <dbReference type="PROSITE" id="PS51222"/>
    </source>
</evidence>
<reference evidence="3" key="1">
    <citation type="submission" date="2023-02" db="EMBL/GenBank/DDBJ databases">
        <title>Genome of toxic invasive species Heracleum sosnowskyi carries increased number of genes despite the absence of recent whole-genome duplications.</title>
        <authorList>
            <person name="Schelkunov M."/>
            <person name="Shtratnikova V."/>
            <person name="Makarenko M."/>
            <person name="Klepikova A."/>
            <person name="Omelchenko D."/>
            <person name="Novikova G."/>
            <person name="Obukhova E."/>
            <person name="Bogdanov V."/>
            <person name="Penin A."/>
            <person name="Logacheva M."/>
        </authorList>
    </citation>
    <scope>NUCLEOTIDE SEQUENCE</scope>
    <source>
        <strain evidence="3">Hsosn_3</strain>
        <tissue evidence="3">Leaf</tissue>
    </source>
</reference>
<dbReference type="InterPro" id="IPR013989">
    <property type="entry name" value="Dev_and_cell_death_domain"/>
</dbReference>
<dbReference type="PANTHER" id="PTHR46444">
    <property type="entry name" value="DCD (DEVELOPMENT AND CELL DEATH) DOMAIN PROTEIN-RELATED"/>
    <property type="match status" value="1"/>
</dbReference>
<dbReference type="PROSITE" id="PS51222">
    <property type="entry name" value="DCD"/>
    <property type="match status" value="1"/>
</dbReference>
<accession>A0AAD8IE98</accession>
<dbReference type="EMBL" id="JAUIZM010000005">
    <property type="protein sequence ID" value="KAK1384292.1"/>
    <property type="molecule type" value="Genomic_DNA"/>
</dbReference>
<comment type="caution">
    <text evidence="3">The sequence shown here is derived from an EMBL/GenBank/DDBJ whole genome shotgun (WGS) entry which is preliminary data.</text>
</comment>
<evidence type="ECO:0000256" key="1">
    <source>
        <dbReference type="SAM" id="MobiDB-lite"/>
    </source>
</evidence>
<name>A0AAD8IE98_9APIA</name>
<dbReference type="Proteomes" id="UP001237642">
    <property type="component" value="Unassembled WGS sequence"/>
</dbReference>
<sequence length="210" mass="23420">MLSDPYFKELGPLGLIKLETDTVIKASKAPVTTHAPFAESLYPSTSAPPTNSSSKDNIKAEVRKDDKGVDDAFIFMCNNKTKPECYRYGVFGLPAGNKGVVEKIKPGAKLFLFDFQLKLLYGIYEAYTVGQLNLEPTAFGGNFPAQVRFRIHKDCLPLPESSFRNAIKDNYQGSKFKPELNSQQVRNLSPLYRPTMEVLDGEEIEVSINN</sequence>
<reference evidence="3" key="2">
    <citation type="submission" date="2023-05" db="EMBL/GenBank/DDBJ databases">
        <authorList>
            <person name="Schelkunov M.I."/>
        </authorList>
    </citation>
    <scope>NUCLEOTIDE SEQUENCE</scope>
    <source>
        <strain evidence="3">Hsosn_3</strain>
        <tissue evidence="3">Leaf</tissue>
    </source>
</reference>
<evidence type="ECO:0000313" key="4">
    <source>
        <dbReference type="Proteomes" id="UP001237642"/>
    </source>
</evidence>
<dbReference type="AlphaFoldDB" id="A0AAD8IE98"/>